<comment type="caution">
    <text evidence="1">The sequence shown here is derived from an EMBL/GenBank/DDBJ whole genome shotgun (WGS) entry which is preliminary data.</text>
</comment>
<accession>A0AAN8MP48</accession>
<keyword evidence="2" id="KW-1185">Reference proteome</keyword>
<dbReference type="AlphaFoldDB" id="A0AAN8MP48"/>
<organism evidence="1 2">
    <name type="scientific">Orbilia javanica</name>
    <dbReference type="NCBI Taxonomy" id="47235"/>
    <lineage>
        <taxon>Eukaryota</taxon>
        <taxon>Fungi</taxon>
        <taxon>Dikarya</taxon>
        <taxon>Ascomycota</taxon>
        <taxon>Pezizomycotina</taxon>
        <taxon>Orbiliomycetes</taxon>
        <taxon>Orbiliales</taxon>
        <taxon>Orbiliaceae</taxon>
        <taxon>Orbilia</taxon>
    </lineage>
</organism>
<proteinExistence type="predicted"/>
<evidence type="ECO:0000313" key="2">
    <source>
        <dbReference type="Proteomes" id="UP001313282"/>
    </source>
</evidence>
<name>A0AAN8MP48_9PEZI</name>
<dbReference type="Proteomes" id="UP001313282">
    <property type="component" value="Unassembled WGS sequence"/>
</dbReference>
<gene>
    <name evidence="1" type="ORF">TWF718_009202</name>
</gene>
<protein>
    <submittedName>
        <fullName evidence="1">Uncharacterized protein</fullName>
    </submittedName>
</protein>
<reference evidence="1 2" key="1">
    <citation type="submission" date="2019-10" db="EMBL/GenBank/DDBJ databases">
        <authorList>
            <person name="Palmer J.M."/>
        </authorList>
    </citation>
    <scope>NUCLEOTIDE SEQUENCE [LARGE SCALE GENOMIC DNA]</scope>
    <source>
        <strain evidence="1 2">TWF718</strain>
    </source>
</reference>
<evidence type="ECO:0000313" key="1">
    <source>
        <dbReference type="EMBL" id="KAK6339810.1"/>
    </source>
</evidence>
<sequence length="309" mass="34628">MALKYLFKQGGENEPTAIQAPQPQISAAALQVLNLPELLEEIILYDLSTISIGQSRTQPRHWNKGWVRLNQLRGVSKGWSSIIDHSPKLGKIVFRYPVTSCYIKIERLSLCEPFLCSLGDKMKEMSEIKNFKGASTLEEFEIFTSSLAPLAGYVSSNVFVSQPAVEAVFIRFSGLANASWLRDYEAYVRPVDYSRVSSTQDYCYHYKVVNYRGGGVTAEDLVSSLMVVICKFFSFDGQFRNLTIDLAVGNLMSSNNSGFLSIVTSRRLWEPMWPARRVSRTPINVEERGGAFGTGSKILKRISGVFSRS</sequence>
<dbReference type="EMBL" id="JAVHNR010000006">
    <property type="protein sequence ID" value="KAK6339810.1"/>
    <property type="molecule type" value="Genomic_DNA"/>
</dbReference>